<evidence type="ECO:0000313" key="1">
    <source>
        <dbReference type="EMBL" id="TQB76193.1"/>
    </source>
</evidence>
<organism evidence="1 2">
    <name type="scientific">Monascus purpureus</name>
    <name type="common">Red mold</name>
    <name type="synonym">Monascus anka</name>
    <dbReference type="NCBI Taxonomy" id="5098"/>
    <lineage>
        <taxon>Eukaryota</taxon>
        <taxon>Fungi</taxon>
        <taxon>Dikarya</taxon>
        <taxon>Ascomycota</taxon>
        <taxon>Pezizomycotina</taxon>
        <taxon>Eurotiomycetes</taxon>
        <taxon>Eurotiomycetidae</taxon>
        <taxon>Eurotiales</taxon>
        <taxon>Aspergillaceae</taxon>
        <taxon>Monascus</taxon>
    </lineage>
</organism>
<dbReference type="Gene3D" id="1.25.40.10">
    <property type="entry name" value="Tetratricopeptide repeat domain"/>
    <property type="match status" value="1"/>
</dbReference>
<keyword evidence="2" id="KW-1185">Reference proteome</keyword>
<protein>
    <submittedName>
        <fullName evidence="1">Uncharacterized protein</fullName>
    </submittedName>
</protein>
<dbReference type="EMBL" id="VIFY01000011">
    <property type="protein sequence ID" value="TQB76193.1"/>
    <property type="molecule type" value="Genomic_DNA"/>
</dbReference>
<dbReference type="GO" id="GO:0006893">
    <property type="term" value="P:Golgi to plasma membrane transport"/>
    <property type="evidence" value="ECO:0007669"/>
    <property type="project" value="TreeGrafter"/>
</dbReference>
<evidence type="ECO:0000313" key="2">
    <source>
        <dbReference type="Proteomes" id="UP000319663"/>
    </source>
</evidence>
<comment type="caution">
    <text evidence="1">The sequence shown here is derived from an EMBL/GenBank/DDBJ whole genome shotgun (WGS) entry which is preliminary data.</text>
</comment>
<dbReference type="AlphaFoldDB" id="A0A507R1M7"/>
<dbReference type="Proteomes" id="UP000319663">
    <property type="component" value="Unassembled WGS sequence"/>
</dbReference>
<proteinExistence type="predicted"/>
<feature type="non-terminal residue" evidence="1">
    <location>
        <position position="1"/>
    </location>
</feature>
<dbReference type="GO" id="GO:0034044">
    <property type="term" value="C:exomer complex"/>
    <property type="evidence" value="ECO:0007669"/>
    <property type="project" value="UniProtKB-ARBA"/>
</dbReference>
<reference evidence="1 2" key="1">
    <citation type="submission" date="2019-06" db="EMBL/GenBank/DDBJ databases">
        <title>Wine fermentation using esterase from Monascus purpureus.</title>
        <authorList>
            <person name="Geng C."/>
            <person name="Zhang Y."/>
        </authorList>
    </citation>
    <scope>NUCLEOTIDE SEQUENCE [LARGE SCALE GENOMIC DNA]</scope>
    <source>
        <strain evidence="1">HQ1</strain>
    </source>
</reference>
<dbReference type="PANTHER" id="PTHR31975">
    <property type="entry name" value="BUD SITE SELECTION PROTEIN 7-RELATED"/>
    <property type="match status" value="1"/>
</dbReference>
<dbReference type="InterPro" id="IPR011990">
    <property type="entry name" value="TPR-like_helical_dom_sf"/>
</dbReference>
<accession>A0A507R1M7</accession>
<sequence>TGVYHHVTGIDASSSASLAAYVNTLTYSPLDKTHKVVSGIYCCYNASSHLDMRVEVKIPGSLESSCMDERGDKRVATDALWLETFLCAILRAYWYADDGSGDAIRKIVGVRRFNPITNTEMEHKFLDAAERLFFMGRQLSSDPVTQVPNTVSNHLTSGLLKYIHTTGRYTSGINLFEKLRTRDVEVSSLLARVLVMADEEVQAVRLMFDALQDVPMDYALLDCQAAFCQSKGEGQLALECAQRGSVLKGCTLLPWAVWL</sequence>
<dbReference type="PANTHER" id="PTHR31975:SF1">
    <property type="entry name" value="BUD SITE SELECTION PROTEIN 7-RELATED"/>
    <property type="match status" value="1"/>
</dbReference>
<name>A0A507R1M7_MONPU</name>
<dbReference type="InterPro" id="IPR015374">
    <property type="entry name" value="ChAPs"/>
</dbReference>
<gene>
    <name evidence="1" type="ORF">MPDQ_000499</name>
</gene>
<dbReference type="Pfam" id="PF09295">
    <property type="entry name" value="ChAPs"/>
    <property type="match status" value="1"/>
</dbReference>
<dbReference type="STRING" id="5098.A0A507R1M7"/>